<gene>
    <name evidence="3" type="ORF">COA17_09415</name>
</gene>
<evidence type="ECO:0000313" key="3">
    <source>
        <dbReference type="EMBL" id="PCG09100.1"/>
    </source>
</evidence>
<evidence type="ECO:0000256" key="2">
    <source>
        <dbReference type="SAM" id="SignalP"/>
    </source>
</evidence>
<evidence type="ECO:0000256" key="1">
    <source>
        <dbReference type="SAM" id="MobiDB-lite"/>
    </source>
</evidence>
<evidence type="ECO:0000313" key="4">
    <source>
        <dbReference type="Proteomes" id="UP000218784"/>
    </source>
</evidence>
<keyword evidence="4" id="KW-1185">Reference proteome</keyword>
<feature type="chain" id="PRO_5012404397" evidence="2">
    <location>
        <begin position="19"/>
        <end position="119"/>
    </location>
</feature>
<dbReference type="AlphaFoldDB" id="A0A2A4HXK6"/>
<organism evidence="3 4">
    <name type="scientific">Sphingomonas ginsenosidimutans</name>
    <dbReference type="NCBI Taxonomy" id="862134"/>
    <lineage>
        <taxon>Bacteria</taxon>
        <taxon>Pseudomonadati</taxon>
        <taxon>Pseudomonadota</taxon>
        <taxon>Alphaproteobacteria</taxon>
        <taxon>Sphingomonadales</taxon>
        <taxon>Sphingomonadaceae</taxon>
        <taxon>Sphingomonas</taxon>
    </lineage>
</organism>
<protein>
    <submittedName>
        <fullName evidence="3">Uncharacterized protein</fullName>
    </submittedName>
</protein>
<name>A0A2A4HXK6_9SPHN</name>
<dbReference type="Proteomes" id="UP000218784">
    <property type="component" value="Unassembled WGS sequence"/>
</dbReference>
<proteinExistence type="predicted"/>
<dbReference type="RefSeq" id="WP_096611934.1">
    <property type="nucleotide sequence ID" value="NZ_NWVD01000003.1"/>
</dbReference>
<feature type="region of interest" description="Disordered" evidence="1">
    <location>
        <begin position="86"/>
        <end position="119"/>
    </location>
</feature>
<sequence>MTVVRLLLSGLALTTLLAAPLRSQQVRAPAEEPIPVVAPEVSRTVDVAAGRVGQRQNRDTAAMEVTGQPMARISNRIANRVQSRLRNRIDQNYDPQANAASPFRVAGDRARSPTGAVRR</sequence>
<comment type="caution">
    <text evidence="3">The sequence shown here is derived from an EMBL/GenBank/DDBJ whole genome shotgun (WGS) entry which is preliminary data.</text>
</comment>
<keyword evidence="2" id="KW-0732">Signal</keyword>
<accession>A0A2A4HXK6</accession>
<feature type="signal peptide" evidence="2">
    <location>
        <begin position="1"/>
        <end position="18"/>
    </location>
</feature>
<reference evidence="3 4" key="1">
    <citation type="submission" date="2017-09" db="EMBL/GenBank/DDBJ databases">
        <title>Sphingomonas ginsenosidimutans KACC 14949, whole genome shotgun sequence.</title>
        <authorList>
            <person name="Feng G."/>
            <person name="Zhu H."/>
        </authorList>
    </citation>
    <scope>NUCLEOTIDE SEQUENCE [LARGE SCALE GENOMIC DNA]</scope>
    <source>
        <strain evidence="3 4">KACC 14949</strain>
    </source>
</reference>
<dbReference type="EMBL" id="NWVD01000003">
    <property type="protein sequence ID" value="PCG09100.1"/>
    <property type="molecule type" value="Genomic_DNA"/>
</dbReference>